<evidence type="ECO:0000313" key="3">
    <source>
        <dbReference type="Proteomes" id="UP000245768"/>
    </source>
</evidence>
<protein>
    <submittedName>
        <fullName evidence="2">Uncharacterized protein</fullName>
    </submittedName>
</protein>
<dbReference type="AlphaFoldDB" id="A0A316YGX8"/>
<dbReference type="InParanoid" id="A0A316YGX8"/>
<dbReference type="EMBL" id="KZ819640">
    <property type="protein sequence ID" value="PWN87363.1"/>
    <property type="molecule type" value="Genomic_DNA"/>
</dbReference>
<keyword evidence="3" id="KW-1185">Reference proteome</keyword>
<dbReference type="GO" id="GO:0140580">
    <property type="term" value="F:mitochondrion autophagosome adaptor activity"/>
    <property type="evidence" value="ECO:0007669"/>
    <property type="project" value="InterPro"/>
</dbReference>
<feature type="non-terminal residue" evidence="2">
    <location>
        <position position="96"/>
    </location>
</feature>
<dbReference type="PANTHER" id="PTHR38699">
    <property type="entry name" value="CHROMOSOME 1, WHOLE GENOME SHOTGUN SEQUENCE"/>
    <property type="match status" value="1"/>
</dbReference>
<dbReference type="OrthoDB" id="2430343at2759"/>
<organism evidence="2 3">
    <name type="scientific">Acaromyces ingoldii</name>
    <dbReference type="NCBI Taxonomy" id="215250"/>
    <lineage>
        <taxon>Eukaryota</taxon>
        <taxon>Fungi</taxon>
        <taxon>Dikarya</taxon>
        <taxon>Basidiomycota</taxon>
        <taxon>Ustilaginomycotina</taxon>
        <taxon>Exobasidiomycetes</taxon>
        <taxon>Exobasidiales</taxon>
        <taxon>Cryptobasidiaceae</taxon>
        <taxon>Acaromyces</taxon>
    </lineage>
</organism>
<accession>A0A316YGX8</accession>
<dbReference type="InterPro" id="IPR013898">
    <property type="entry name" value="Atg43"/>
</dbReference>
<keyword evidence="1" id="KW-1133">Transmembrane helix</keyword>
<proteinExistence type="predicted"/>
<dbReference type="PANTHER" id="PTHR38699:SF1">
    <property type="entry name" value="MITOPHAGY RECEPTOR ATG43"/>
    <property type="match status" value="1"/>
</dbReference>
<feature type="transmembrane region" description="Helical" evidence="1">
    <location>
        <begin position="69"/>
        <end position="93"/>
    </location>
</feature>
<dbReference type="GO" id="GO:0000423">
    <property type="term" value="P:mitophagy"/>
    <property type="evidence" value="ECO:0007669"/>
    <property type="project" value="InterPro"/>
</dbReference>
<sequence>SIPDMRFEQSYLASIRSLIHEVSTTEAADDLKRKSGFDNEKVDGNPEIWLGRLRIEWWSLLYLTVRDQILSPVIQGAVFAVGGIALGHVRAFIVAR</sequence>
<keyword evidence="1" id="KW-0472">Membrane</keyword>
<name>A0A316YGX8_9BASI</name>
<dbReference type="STRING" id="215250.A0A316YGX8"/>
<dbReference type="GeneID" id="37040386"/>
<reference evidence="2" key="1">
    <citation type="journal article" date="2018" name="Mol. Biol. Evol.">
        <title>Broad Genomic Sampling Reveals a Smut Pathogenic Ancestry of the Fungal Clade Ustilaginomycotina.</title>
        <authorList>
            <person name="Kijpornyongpan T."/>
            <person name="Mondo S.J."/>
            <person name="Barry K."/>
            <person name="Sandor L."/>
            <person name="Lee J."/>
            <person name="Lipzen A."/>
            <person name="Pangilinan J."/>
            <person name="LaButti K."/>
            <person name="Hainaut M."/>
            <person name="Henrissat B."/>
            <person name="Grigoriev I.V."/>
            <person name="Spatafora J.W."/>
            <person name="Aime M.C."/>
        </authorList>
    </citation>
    <scope>NUCLEOTIDE SEQUENCE [LARGE SCALE GENOMIC DNA]</scope>
    <source>
        <strain evidence="2">MCA 4198</strain>
    </source>
</reference>
<dbReference type="RefSeq" id="XP_025374561.1">
    <property type="nucleotide sequence ID" value="XM_025518470.1"/>
</dbReference>
<keyword evidence="1" id="KW-0812">Transmembrane</keyword>
<dbReference type="Proteomes" id="UP000245768">
    <property type="component" value="Unassembled WGS sequence"/>
</dbReference>
<evidence type="ECO:0000313" key="2">
    <source>
        <dbReference type="EMBL" id="PWN87363.1"/>
    </source>
</evidence>
<evidence type="ECO:0000256" key="1">
    <source>
        <dbReference type="SAM" id="Phobius"/>
    </source>
</evidence>
<feature type="non-terminal residue" evidence="2">
    <location>
        <position position="1"/>
    </location>
</feature>
<gene>
    <name evidence="2" type="ORF">FA10DRAFT_213621</name>
</gene>